<comment type="similarity">
    <text evidence="7">Belongs to the mandelate racemase/muconate lactonizing enzyme family. MenC type 2 subfamily.</text>
</comment>
<accession>A0A0E0UYM6</accession>
<feature type="binding site" evidence="7">
    <location>
        <position position="239"/>
    </location>
    <ligand>
        <name>Mg(2+)</name>
        <dbReference type="ChEBI" id="CHEBI:18420"/>
    </ligand>
</feature>
<evidence type="ECO:0000313" key="9">
    <source>
        <dbReference type="EMBL" id="AEH93567.1"/>
    </source>
</evidence>
<dbReference type="HOGENOM" id="CLU_030273_4_4_9"/>
<dbReference type="UniPathway" id="UPA01057">
    <property type="reaction ID" value="UER00165"/>
</dbReference>
<evidence type="ECO:0000256" key="5">
    <source>
        <dbReference type="ARBA" id="ARBA00023239"/>
    </source>
</evidence>
<evidence type="ECO:0000256" key="6">
    <source>
        <dbReference type="ARBA" id="ARBA00029491"/>
    </source>
</evidence>
<dbReference type="Pfam" id="PF13378">
    <property type="entry name" value="MR_MLE_C"/>
    <property type="match status" value="1"/>
</dbReference>
<dbReference type="InterPro" id="IPR013341">
    <property type="entry name" value="Mandelate_racemase_N_dom"/>
</dbReference>
<dbReference type="UniPathway" id="UPA00079"/>
<feature type="active site" description="Proton donor" evidence="7">
    <location>
        <position position="164"/>
    </location>
</feature>
<feature type="binding site" evidence="7">
    <location>
        <position position="189"/>
    </location>
    <ligand>
        <name>Mg(2+)</name>
        <dbReference type="ChEBI" id="CHEBI:18420"/>
    </ligand>
</feature>
<feature type="domain" description="Mandelate racemase/muconate lactonizing enzyme C-terminal" evidence="8">
    <location>
        <begin position="143"/>
        <end position="235"/>
    </location>
</feature>
<dbReference type="InterPro" id="IPR010197">
    <property type="entry name" value="OSBS/NAAAR"/>
</dbReference>
<protein>
    <recommendedName>
        <fullName evidence="6 7">o-succinylbenzoate synthase</fullName>
        <shortName evidence="7">OSB synthase</shortName>
        <shortName evidence="7">OSBS</shortName>
        <ecNumber evidence="6 7">4.2.1.113</ecNumber>
    </recommendedName>
    <alternativeName>
        <fullName evidence="7">4-(2'-carboxyphenyl)-4-oxybutyric acid synthase</fullName>
    </alternativeName>
    <alternativeName>
        <fullName evidence="7">o-succinylbenzoic acid synthase</fullName>
    </alternativeName>
</protein>
<evidence type="ECO:0000313" key="10">
    <source>
        <dbReference type="Proteomes" id="UP000000486"/>
    </source>
</evidence>
<keyword evidence="4 7" id="KW-0460">Magnesium</keyword>
<sequence length="374" mass="41749">MYFREARLIHAELPLITPFKTSYGELKSKDFYIIELVNENGVCGYGELEAFPLPDYTEETLDTAISIVRQHLLPLLAQKEIHAPEDIHQMFSWIQGNEMAKAAVELAVWDVFAKSEMCSLAKMIGAEKDSIAVGVSVGLQEDTEALVRLVSQYVDAGYERVKLKIAPNKDIQFVEAVRKKFPNLSLMADANSAYNREDFFLLKELDHFHLEMIEQPFGTKDFVDHAWLQEKLTTRICLDENIRSLDDVRQAHLLGSCQAVNLKLARVGGMSEALKIAEYCSDNNLLVWCGGMLEAGIGRAHNIALAARAEFTFPGDISASNRYFNEDIISPAFILNQGKITVPTGRGIGVALDLGVLQKYTKSTEGILLNKGWS</sequence>
<dbReference type="EMBL" id="CP002816">
    <property type="protein sequence ID" value="AEH93567.1"/>
    <property type="molecule type" value="Genomic_DNA"/>
</dbReference>
<comment type="function">
    <text evidence="7">Converts 2-succinyl-6-hydroxy-2,4-cyclohexadiene-1-carboxylate (SHCHC) to 2-succinylbenzoate (OSB).</text>
</comment>
<dbReference type="EC" id="4.2.1.113" evidence="6 7"/>
<dbReference type="GO" id="GO:0043748">
    <property type="term" value="F:O-succinylbenzoate synthase activity"/>
    <property type="evidence" value="ECO:0007669"/>
    <property type="project" value="UniProtKB-EC"/>
</dbReference>
<evidence type="ECO:0000259" key="8">
    <source>
        <dbReference type="SMART" id="SM00922"/>
    </source>
</evidence>
<dbReference type="CDD" id="cd03317">
    <property type="entry name" value="NAAAR"/>
    <property type="match status" value="1"/>
</dbReference>
<dbReference type="HAMAP" id="MF_01933">
    <property type="entry name" value="MenC_2"/>
    <property type="match status" value="1"/>
</dbReference>
<evidence type="ECO:0000256" key="2">
    <source>
        <dbReference type="ARBA" id="ARBA00022428"/>
    </source>
</evidence>
<evidence type="ECO:0000256" key="4">
    <source>
        <dbReference type="ARBA" id="ARBA00022842"/>
    </source>
</evidence>
<dbReference type="GO" id="GO:0000287">
    <property type="term" value="F:magnesium ion binding"/>
    <property type="evidence" value="ECO:0007669"/>
    <property type="project" value="UniProtKB-UniRule"/>
</dbReference>
<dbReference type="GO" id="GO:0009234">
    <property type="term" value="P:menaquinone biosynthetic process"/>
    <property type="evidence" value="ECO:0007669"/>
    <property type="project" value="UniProtKB-UniRule"/>
</dbReference>
<dbReference type="InterPro" id="IPR013342">
    <property type="entry name" value="Mandelate_racemase_C"/>
</dbReference>
<evidence type="ECO:0000256" key="3">
    <source>
        <dbReference type="ARBA" id="ARBA00022723"/>
    </source>
</evidence>
<dbReference type="KEGG" id="lmq:LMM7_2562"/>
<dbReference type="SUPFAM" id="SSF51604">
    <property type="entry name" value="Enolase C-terminal domain-like"/>
    <property type="match status" value="1"/>
</dbReference>
<dbReference type="Gene3D" id="3.30.390.10">
    <property type="entry name" value="Enolase-like, N-terminal domain"/>
    <property type="match status" value="1"/>
</dbReference>
<feature type="binding site" evidence="7">
    <location>
        <position position="214"/>
    </location>
    <ligand>
        <name>Mg(2+)</name>
        <dbReference type="ChEBI" id="CHEBI:18420"/>
    </ligand>
</feature>
<keyword evidence="3 7" id="KW-0479">Metal-binding</keyword>
<dbReference type="Proteomes" id="UP000000486">
    <property type="component" value="Chromosome"/>
</dbReference>
<dbReference type="PATRIC" id="fig|1030009.3.peg.2552"/>
<dbReference type="SFLD" id="SFLDS00001">
    <property type="entry name" value="Enolase"/>
    <property type="match status" value="1"/>
</dbReference>
<comment type="pathway">
    <text evidence="7">Quinol/quinone metabolism; 1,4-dihydroxy-2-naphthoate biosynthesis; 1,4-dihydroxy-2-naphthoate from chorismate: step 4/7.</text>
</comment>
<dbReference type="InterPro" id="IPR036849">
    <property type="entry name" value="Enolase-like_C_sf"/>
</dbReference>
<dbReference type="PANTHER" id="PTHR48073:SF5">
    <property type="entry name" value="O-SUCCINYLBENZOATE SYNTHASE"/>
    <property type="match status" value="1"/>
</dbReference>
<dbReference type="NCBIfam" id="TIGR01928">
    <property type="entry name" value="menC_lowGC_arch"/>
    <property type="match status" value="1"/>
</dbReference>
<dbReference type="Gene3D" id="3.20.20.120">
    <property type="entry name" value="Enolase-like C-terminal domain"/>
    <property type="match status" value="1"/>
</dbReference>
<organism evidence="9 10">
    <name type="scientific">Listeria monocytogenes serotype 4a (strain M7)</name>
    <dbReference type="NCBI Taxonomy" id="1030009"/>
    <lineage>
        <taxon>Bacteria</taxon>
        <taxon>Bacillati</taxon>
        <taxon>Bacillota</taxon>
        <taxon>Bacilli</taxon>
        <taxon>Bacillales</taxon>
        <taxon>Listeriaceae</taxon>
        <taxon>Listeria</taxon>
    </lineage>
</organism>
<dbReference type="InterPro" id="IPR029017">
    <property type="entry name" value="Enolase-like_N"/>
</dbReference>
<dbReference type="SFLD" id="SFLDF00009">
    <property type="entry name" value="o-succinylbenzoate_synthase"/>
    <property type="match status" value="1"/>
</dbReference>
<comment type="pathway">
    <text evidence="7">Quinol/quinone metabolism; menaquinone biosynthesis.</text>
</comment>
<proteinExistence type="inferred from homology"/>
<dbReference type="Pfam" id="PF02746">
    <property type="entry name" value="MR_MLE_N"/>
    <property type="match status" value="1"/>
</dbReference>
<dbReference type="GO" id="GO:0016854">
    <property type="term" value="F:racemase and epimerase activity"/>
    <property type="evidence" value="ECO:0007669"/>
    <property type="project" value="UniProtKB-ARBA"/>
</dbReference>
<dbReference type="SMART" id="SM00922">
    <property type="entry name" value="MR_MLE"/>
    <property type="match status" value="1"/>
</dbReference>
<dbReference type="SUPFAM" id="SSF54826">
    <property type="entry name" value="Enolase N-terminal domain-like"/>
    <property type="match status" value="1"/>
</dbReference>
<evidence type="ECO:0000256" key="1">
    <source>
        <dbReference type="ARBA" id="ARBA00001968"/>
    </source>
</evidence>
<dbReference type="AlphaFoldDB" id="A0A0E0UYM6"/>
<gene>
    <name evidence="7 9" type="primary">menC</name>
    <name evidence="9" type="ordered locus">LMM7_2562</name>
</gene>
<dbReference type="InterPro" id="IPR047585">
    <property type="entry name" value="MenC"/>
</dbReference>
<name>A0A0E0UYM6_LISMM</name>
<dbReference type="InterPro" id="IPR029065">
    <property type="entry name" value="Enolase_C-like"/>
</dbReference>
<feature type="active site" description="Proton acceptor" evidence="7">
    <location>
        <position position="263"/>
    </location>
</feature>
<dbReference type="RefSeq" id="WP_012580749.1">
    <property type="nucleotide sequence ID" value="NC_017537.1"/>
</dbReference>
<comment type="cofactor">
    <cofactor evidence="1 7">
        <name>a divalent metal cation</name>
        <dbReference type="ChEBI" id="CHEBI:60240"/>
    </cofactor>
</comment>
<keyword evidence="2 7" id="KW-0474">Menaquinone biosynthesis</keyword>
<keyword evidence="5 7" id="KW-0456">Lyase</keyword>
<reference evidence="9 10" key="1">
    <citation type="journal article" date="2011" name="J. Bacteriol.">
        <title>Genome sequence of the nonpathogenic Listeria monocytogenes serovar 4a strain M7.</title>
        <authorList>
            <person name="Chen J."/>
            <person name="Xia Y."/>
            <person name="Cheng C."/>
            <person name="Fang C."/>
            <person name="Shan Y."/>
            <person name="Jin G."/>
            <person name="Fang W."/>
        </authorList>
    </citation>
    <scope>NUCLEOTIDE SEQUENCE [LARGE SCALE GENOMIC DNA]</scope>
    <source>
        <strain evidence="9 10">M7</strain>
    </source>
</reference>
<dbReference type="SFLD" id="SFLDG00180">
    <property type="entry name" value="muconate_cycloisomerase"/>
    <property type="match status" value="1"/>
</dbReference>
<comment type="catalytic activity">
    <reaction evidence="7">
        <text>(1R,6R)-6-hydroxy-2-succinyl-cyclohexa-2,4-diene-1-carboxylate = 2-succinylbenzoate + H2O</text>
        <dbReference type="Rhea" id="RHEA:10196"/>
        <dbReference type="ChEBI" id="CHEBI:15377"/>
        <dbReference type="ChEBI" id="CHEBI:18325"/>
        <dbReference type="ChEBI" id="CHEBI:58689"/>
        <dbReference type="EC" id="4.2.1.113"/>
    </reaction>
</comment>
<dbReference type="PANTHER" id="PTHR48073">
    <property type="entry name" value="O-SUCCINYLBENZOATE SYNTHASE-RELATED"/>
    <property type="match status" value="1"/>
</dbReference>
<evidence type="ECO:0000256" key="7">
    <source>
        <dbReference type="HAMAP-Rule" id="MF_01933"/>
    </source>
</evidence>